<sequence>MVEAMTSVALVAWQIEVGNAGREEVFQHFINVPFSQLIEKGVALYQQVLGDPAETDWTSGGDAAVALFARDYPIFLRAREDVKTLERVASVFGFRNVGAYRSAMDEIVDLCEEGRVLAQVLRSVLAGVAMGFQKPWLTLYPDGMLRVLRTLYLDRAQGLEAPWVRTVSPDVALNVYLSGHQSAALTVLDREMIVSHLRDAVTELQRLWDDPEYLSAMLACPVLDTFYTGKQSFFRDAFFDTGKQTFDGDHCAGTPEWDLTAFNLPAWVIFLEKASGVPFVGDEDDEDVLLEYLRNQSVRANEHPLQWELAASFLLTDAPWFPLMREHLTLVLDTLKRAMEVIQAHGCAEDHIHATLAVLNGLEYGPQAQD</sequence>
<protein>
    <submittedName>
        <fullName evidence="1">Uncharacterized protein</fullName>
    </submittedName>
</protein>
<proteinExistence type="predicted"/>
<dbReference type="EMBL" id="CABQ01000200">
    <property type="protein sequence ID" value="CBI08268.1"/>
    <property type="molecule type" value="Genomic_DNA"/>
</dbReference>
<accession>E6QLZ7</accession>
<gene>
    <name evidence="1" type="ORF">CARN6_1719</name>
</gene>
<organism evidence="1">
    <name type="scientific">mine drainage metagenome</name>
    <dbReference type="NCBI Taxonomy" id="410659"/>
    <lineage>
        <taxon>unclassified sequences</taxon>
        <taxon>metagenomes</taxon>
        <taxon>ecological metagenomes</taxon>
    </lineage>
</organism>
<comment type="caution">
    <text evidence="1">The sequence shown here is derived from an EMBL/GenBank/DDBJ whole genome shotgun (WGS) entry which is preliminary data.</text>
</comment>
<name>E6QLZ7_9ZZZZ</name>
<reference evidence="1" key="1">
    <citation type="submission" date="2009-10" db="EMBL/GenBank/DDBJ databases">
        <title>Diversity of trophic interactions inside an arsenic-rich microbial ecosystem.</title>
        <authorList>
            <person name="Bertin P.N."/>
            <person name="Heinrich-Salmeron A."/>
            <person name="Pelletier E."/>
            <person name="Goulhen-Chollet F."/>
            <person name="Arsene-Ploetze F."/>
            <person name="Gallien S."/>
            <person name="Calteau A."/>
            <person name="Vallenet D."/>
            <person name="Casiot C."/>
            <person name="Chane-Woon-Ming B."/>
            <person name="Giloteaux L."/>
            <person name="Barakat M."/>
            <person name="Bonnefoy V."/>
            <person name="Bruneel O."/>
            <person name="Chandler M."/>
            <person name="Cleiss J."/>
            <person name="Duran R."/>
            <person name="Elbaz-Poulichet F."/>
            <person name="Fonknechten N."/>
            <person name="Lauga B."/>
            <person name="Mornico D."/>
            <person name="Ortet P."/>
            <person name="Schaeffer C."/>
            <person name="Siguier P."/>
            <person name="Alexander Thil Smith A."/>
            <person name="Van Dorsselaer A."/>
            <person name="Weissenbach J."/>
            <person name="Medigue C."/>
            <person name="Le Paslier D."/>
        </authorList>
    </citation>
    <scope>NUCLEOTIDE SEQUENCE</scope>
</reference>
<dbReference type="AlphaFoldDB" id="E6QLZ7"/>
<evidence type="ECO:0000313" key="1">
    <source>
        <dbReference type="EMBL" id="CBI08268.1"/>
    </source>
</evidence>